<evidence type="ECO:0000313" key="5">
    <source>
        <dbReference type="Proteomes" id="UP000053780"/>
    </source>
</evidence>
<dbReference type="OrthoDB" id="2011769at2759"/>
<dbReference type="HOGENOM" id="CLU_040729_10_5_1"/>
<name>T0MCS9_9MICR</name>
<evidence type="ECO:0000256" key="1">
    <source>
        <dbReference type="ARBA" id="ARBA00022741"/>
    </source>
</evidence>
<dbReference type="AlphaFoldDB" id="T0MCS9"/>
<evidence type="ECO:0000256" key="2">
    <source>
        <dbReference type="ARBA" id="ARBA00023134"/>
    </source>
</evidence>
<evidence type="ECO:0000256" key="3">
    <source>
        <dbReference type="PIRSR" id="PIRSR606689-1"/>
    </source>
</evidence>
<dbReference type="VEuPathDB" id="MicrosporidiaDB:NAPIS_ORF01459"/>
<dbReference type="Pfam" id="PF00025">
    <property type="entry name" value="Arf"/>
    <property type="match status" value="1"/>
</dbReference>
<dbReference type="PANTHER" id="PTHR45732:SF7">
    <property type="entry name" value="ADP-RIBOSYLATION FACTOR-LIKE PROTEIN 8"/>
    <property type="match status" value="1"/>
</dbReference>
<proteinExistence type="predicted"/>
<dbReference type="GO" id="GO:0003924">
    <property type="term" value="F:GTPase activity"/>
    <property type="evidence" value="ECO:0007669"/>
    <property type="project" value="InterPro"/>
</dbReference>
<accession>T0MCS9</accession>
<reference evidence="4 5" key="1">
    <citation type="journal article" date="2013" name="BMC Genomics">
        <title>Genome sequencing and comparative genomics of honey bee microsporidia, Nosema apis reveal novel insights into host-parasite interactions.</title>
        <authorList>
            <person name="Chen Yp."/>
            <person name="Pettis J.S."/>
            <person name="Zhao Y."/>
            <person name="Liu X."/>
            <person name="Tallon L.J."/>
            <person name="Sadzewicz L.D."/>
            <person name="Li R."/>
            <person name="Zheng H."/>
            <person name="Huang S."/>
            <person name="Zhang X."/>
            <person name="Hamilton M.C."/>
            <person name="Pernal S.F."/>
            <person name="Melathopoulos A.P."/>
            <person name="Yan X."/>
            <person name="Evans J.D."/>
        </authorList>
    </citation>
    <scope>NUCLEOTIDE SEQUENCE [LARGE SCALE GENOMIC DNA]</scope>
    <source>
        <strain evidence="4 5">BRL 01</strain>
    </source>
</reference>
<keyword evidence="1 3" id="KW-0547">Nucleotide-binding</keyword>
<gene>
    <name evidence="4" type="ORF">NAPIS_ORF01459</name>
</gene>
<dbReference type="InterPro" id="IPR006689">
    <property type="entry name" value="Small_GTPase_ARF/SAR"/>
</dbReference>
<dbReference type="InterPro" id="IPR027417">
    <property type="entry name" value="P-loop_NTPase"/>
</dbReference>
<keyword evidence="5" id="KW-1185">Reference proteome</keyword>
<dbReference type="Gene3D" id="3.40.50.300">
    <property type="entry name" value="P-loop containing nucleotide triphosphate hydrolases"/>
    <property type="match status" value="1"/>
</dbReference>
<sequence length="143" mass="17161">MEKVKIRSYVSENIKFKVYEIKGDRKYRYKWDKYYRKCDILLFFVDLTASEEIWEESKFELQQLLKRNSRTLKNMLILGTKNDKKEAVECKDLILKLGLLNIPDIEIACFSISAIKNINTNLILPWLIEQYKIKNSKEKLKLF</sequence>
<protein>
    <submittedName>
        <fullName evidence="4">Adp-ribosylation factor-like protein 8a-like protein</fullName>
    </submittedName>
</protein>
<feature type="binding site" evidence="3">
    <location>
        <position position="23"/>
    </location>
    <ligand>
        <name>GTP</name>
        <dbReference type="ChEBI" id="CHEBI:37565"/>
    </ligand>
</feature>
<dbReference type="Proteomes" id="UP000053780">
    <property type="component" value="Unassembled WGS sequence"/>
</dbReference>
<evidence type="ECO:0000313" key="4">
    <source>
        <dbReference type="EMBL" id="EQB60976.1"/>
    </source>
</evidence>
<dbReference type="PANTHER" id="PTHR45732">
    <property type="entry name" value="ADP-RIBOSYLATION FACTOR-LIKE PROTEIN 8"/>
    <property type="match status" value="1"/>
</dbReference>
<dbReference type="EMBL" id="KE647193">
    <property type="protein sequence ID" value="EQB60976.1"/>
    <property type="molecule type" value="Genomic_DNA"/>
</dbReference>
<keyword evidence="2 3" id="KW-0342">GTP-binding</keyword>
<dbReference type="SUPFAM" id="SSF52540">
    <property type="entry name" value="P-loop containing nucleoside triphosphate hydrolases"/>
    <property type="match status" value="1"/>
</dbReference>
<organism evidence="4 5">
    <name type="scientific">Vairimorpha apis BRL 01</name>
    <dbReference type="NCBI Taxonomy" id="1037528"/>
    <lineage>
        <taxon>Eukaryota</taxon>
        <taxon>Fungi</taxon>
        <taxon>Fungi incertae sedis</taxon>
        <taxon>Microsporidia</taxon>
        <taxon>Nosematidae</taxon>
        <taxon>Vairimorpha</taxon>
    </lineage>
</organism>
<dbReference type="GO" id="GO:0005525">
    <property type="term" value="F:GTP binding"/>
    <property type="evidence" value="ECO:0007669"/>
    <property type="project" value="UniProtKB-KW"/>
</dbReference>